<sequence length="696" mass="80530">MAQFSKSIFHGKLVAWEEFVSKSVLAKIESDVSRIAVKEAIAKMFESVTAYVLELPTSNVSKMKNIASKAYSNMINPEIFKEIKEVKYRVRDSSQLKKIEGGSVSVEAIKYLCNLYLAGVNEQCDKPQMDTVWDSTVKLQLDQKQKKYFLECKNEISNITFPCSVEHVDDCHNTALKEAKHLFESSKNRFDASLKKLLGYKLLEAMTKELQKRKEGSESMRYCQKSIGEFMRIYYDMSDSNLGEMSCDGLNQHRKELLQVHQLQVYLGEAKETMMHLVYTKHYECLEKILCTCCQRISKSALQIALETNTYGILKIHKLPCKTDENGKKYNEFSKINLEISNKICNNCSDCEECRKTLANGLATALEKRKQQNEEKPQQHCDNMENSLIRKHILRPISYPRKPSYYDFLVGKQKTFDEYKMKGKGPLKAEVKEKCIIDIETKLTVPETQTVNCVRNDATIKHEKDTSKLIEREPLDGEELTESVNIFQRKRRDVLKSDLAIKKEILKMILEDKQKNFTFKIKEIFQKFNGKQIEDCLRNCEKGFNAIAKNVEYKEWGQDTENLNQNPESTQITLQQNYHAKLVGPSKEGILERLQCLMKNQLTTTKRVNVETLIRSLEACIDNKEGTGAQGPYKEREILEMLKAAVQRPCSFYQSGYHTFDYAILKQYLKILQMIANHRPAQLIMFNYKQSIKRSS</sequence>
<dbReference type="EMBL" id="JAIZAY010000349">
    <property type="protein sequence ID" value="KAJ8018459.1"/>
    <property type="molecule type" value="Genomic_DNA"/>
</dbReference>
<reference evidence="1" key="1">
    <citation type="submission" date="2021-10" db="EMBL/GenBank/DDBJ databases">
        <title>Tropical sea cucumber genome reveals ecological adaptation and Cuvierian tubules defense mechanism.</title>
        <authorList>
            <person name="Chen T."/>
        </authorList>
    </citation>
    <scope>NUCLEOTIDE SEQUENCE</scope>
    <source>
        <strain evidence="1">Nanhai2018</strain>
        <tissue evidence="1">Muscle</tissue>
    </source>
</reference>
<protein>
    <submittedName>
        <fullName evidence="1">Uncharacterized protein</fullName>
    </submittedName>
</protein>
<evidence type="ECO:0000313" key="1">
    <source>
        <dbReference type="EMBL" id="KAJ8018459.1"/>
    </source>
</evidence>
<dbReference type="Proteomes" id="UP001152320">
    <property type="component" value="Unassembled WGS sequence"/>
</dbReference>
<evidence type="ECO:0000313" key="2">
    <source>
        <dbReference type="Proteomes" id="UP001152320"/>
    </source>
</evidence>
<accession>A0A9Q0YBH0</accession>
<proteinExistence type="predicted"/>
<comment type="caution">
    <text evidence="1">The sequence shown here is derived from an EMBL/GenBank/DDBJ whole genome shotgun (WGS) entry which is preliminary data.</text>
</comment>
<keyword evidence="2" id="KW-1185">Reference proteome</keyword>
<organism evidence="1 2">
    <name type="scientific">Holothuria leucospilota</name>
    <name type="common">Black long sea cucumber</name>
    <name type="synonym">Mertensiothuria leucospilota</name>
    <dbReference type="NCBI Taxonomy" id="206669"/>
    <lineage>
        <taxon>Eukaryota</taxon>
        <taxon>Metazoa</taxon>
        <taxon>Echinodermata</taxon>
        <taxon>Eleutherozoa</taxon>
        <taxon>Echinozoa</taxon>
        <taxon>Holothuroidea</taxon>
        <taxon>Aspidochirotacea</taxon>
        <taxon>Aspidochirotida</taxon>
        <taxon>Holothuriidae</taxon>
        <taxon>Holothuria</taxon>
    </lineage>
</organism>
<dbReference type="AlphaFoldDB" id="A0A9Q0YBH0"/>
<name>A0A9Q0YBH0_HOLLE</name>
<gene>
    <name evidence="1" type="ORF">HOLleu_43542</name>
</gene>